<dbReference type="Pfam" id="PF09612">
    <property type="entry name" value="HtrL_YibB"/>
    <property type="match status" value="1"/>
</dbReference>
<name>A0A6C0I2A6_9ZZZZ</name>
<proteinExistence type="predicted"/>
<protein>
    <submittedName>
        <fullName evidence="1">Uncharacterized protein</fullName>
    </submittedName>
</protein>
<dbReference type="AlphaFoldDB" id="A0A6C0I2A6"/>
<reference evidence="1" key="1">
    <citation type="journal article" date="2020" name="Nature">
        <title>Giant virus diversity and host interactions through global metagenomics.</title>
        <authorList>
            <person name="Schulz F."/>
            <person name="Roux S."/>
            <person name="Paez-Espino D."/>
            <person name="Jungbluth S."/>
            <person name="Walsh D.A."/>
            <person name="Denef V.J."/>
            <person name="McMahon K.D."/>
            <person name="Konstantinidis K.T."/>
            <person name="Eloe-Fadrosh E.A."/>
            <person name="Kyrpides N.C."/>
            <person name="Woyke T."/>
        </authorList>
    </citation>
    <scope>NUCLEOTIDE SEQUENCE</scope>
    <source>
        <strain evidence="1">GVMAG-M-3300023184-186</strain>
    </source>
</reference>
<dbReference type="EMBL" id="MN740066">
    <property type="protein sequence ID" value="QHT86283.1"/>
    <property type="molecule type" value="Genomic_DNA"/>
</dbReference>
<evidence type="ECO:0000313" key="1">
    <source>
        <dbReference type="EMBL" id="QHT86283.1"/>
    </source>
</evidence>
<dbReference type="InterPro" id="IPR011735">
    <property type="entry name" value="WlaTC/HtrL_glycosyltransf"/>
</dbReference>
<accession>A0A6C0I2A6</accession>
<organism evidence="1">
    <name type="scientific">viral metagenome</name>
    <dbReference type="NCBI Taxonomy" id="1070528"/>
    <lineage>
        <taxon>unclassified sequences</taxon>
        <taxon>metagenomes</taxon>
        <taxon>organismal metagenomes</taxon>
    </lineage>
</organism>
<sequence>MTPTIVSGFIANCSTAKSIKQYIEYGKKLINIPINKIIFIEKEIYGEFLSELSEVVSESSEAPEIAELSKVSFNEYTTFIFIKKEDIYLYEYYDQITDFQPMTNNPNKDTIDYMFIQCYKTEFVQMAIKLNLYNSTQFLWIDFGIYHICNNDELFSKLILNLNLSYEYDLIRIAGAMYFPLSEEDIYKKISWCFLGGIFGGEKDKLLHFADLMKQKCIDTITKKNTITWEVNIWYLIYKEFPELFSIYIANHNPTMIQDY</sequence>